<accession>A0ABW5AXH1</accession>
<keyword evidence="8" id="KW-1185">Reference proteome</keyword>
<name>A0ABW5AXH1_9FLAO</name>
<keyword evidence="2 5" id="KW-0812">Transmembrane</keyword>
<feature type="domain" description="RDD" evidence="6">
    <location>
        <begin position="7"/>
        <end position="104"/>
    </location>
</feature>
<keyword evidence="3 5" id="KW-1133">Transmembrane helix</keyword>
<evidence type="ECO:0000256" key="1">
    <source>
        <dbReference type="ARBA" id="ARBA00004141"/>
    </source>
</evidence>
<feature type="transmembrane region" description="Helical" evidence="5">
    <location>
        <begin position="72"/>
        <end position="90"/>
    </location>
</feature>
<organism evidence="7 8">
    <name type="scientific">Aquimarina celericrescens</name>
    <dbReference type="NCBI Taxonomy" id="1964542"/>
    <lineage>
        <taxon>Bacteria</taxon>
        <taxon>Pseudomonadati</taxon>
        <taxon>Bacteroidota</taxon>
        <taxon>Flavobacteriia</taxon>
        <taxon>Flavobacteriales</taxon>
        <taxon>Flavobacteriaceae</taxon>
        <taxon>Aquimarina</taxon>
    </lineage>
</organism>
<gene>
    <name evidence="7" type="ORF">ACFSJT_12950</name>
</gene>
<protein>
    <submittedName>
        <fullName evidence="7">RDD family protein</fullName>
    </submittedName>
</protein>
<keyword evidence="4 5" id="KW-0472">Membrane</keyword>
<comment type="caution">
    <text evidence="7">The sequence shown here is derived from an EMBL/GenBank/DDBJ whole genome shotgun (WGS) entry which is preliminary data.</text>
</comment>
<dbReference type="EMBL" id="JBHUHY010000014">
    <property type="protein sequence ID" value="MFD2187703.1"/>
    <property type="molecule type" value="Genomic_DNA"/>
</dbReference>
<feature type="transmembrane region" description="Helical" evidence="5">
    <location>
        <begin position="24"/>
        <end position="44"/>
    </location>
</feature>
<evidence type="ECO:0000256" key="4">
    <source>
        <dbReference type="ARBA" id="ARBA00023136"/>
    </source>
</evidence>
<dbReference type="Proteomes" id="UP001597344">
    <property type="component" value="Unassembled WGS sequence"/>
</dbReference>
<evidence type="ECO:0000259" key="6">
    <source>
        <dbReference type="Pfam" id="PF06271"/>
    </source>
</evidence>
<dbReference type="InterPro" id="IPR010432">
    <property type="entry name" value="RDD"/>
</dbReference>
<sequence length="115" mass="13082">MNVTKQINLIKRVDQLTISLKQALIRNIFFMLPSLLTIPFYYLAFNNIEIVKINDLKGFATFIASSYPSQSIFSNGASIIIFIDLIFLIVDTSKKGKSLHDKLGKTYVIKYTLTN</sequence>
<reference evidence="8" key="1">
    <citation type="journal article" date="2019" name="Int. J. Syst. Evol. Microbiol.">
        <title>The Global Catalogue of Microorganisms (GCM) 10K type strain sequencing project: providing services to taxonomists for standard genome sequencing and annotation.</title>
        <authorList>
            <consortium name="The Broad Institute Genomics Platform"/>
            <consortium name="The Broad Institute Genome Sequencing Center for Infectious Disease"/>
            <person name="Wu L."/>
            <person name="Ma J."/>
        </authorList>
    </citation>
    <scope>NUCLEOTIDE SEQUENCE [LARGE SCALE GENOMIC DNA]</scope>
    <source>
        <strain evidence="8">DT92</strain>
    </source>
</reference>
<dbReference type="Pfam" id="PF06271">
    <property type="entry name" value="RDD"/>
    <property type="match status" value="1"/>
</dbReference>
<evidence type="ECO:0000256" key="5">
    <source>
        <dbReference type="SAM" id="Phobius"/>
    </source>
</evidence>
<evidence type="ECO:0000313" key="8">
    <source>
        <dbReference type="Proteomes" id="UP001597344"/>
    </source>
</evidence>
<dbReference type="RefSeq" id="WP_378320714.1">
    <property type="nucleotide sequence ID" value="NZ_JBHUHY010000014.1"/>
</dbReference>
<proteinExistence type="predicted"/>
<evidence type="ECO:0000313" key="7">
    <source>
        <dbReference type="EMBL" id="MFD2187703.1"/>
    </source>
</evidence>
<evidence type="ECO:0000256" key="3">
    <source>
        <dbReference type="ARBA" id="ARBA00022989"/>
    </source>
</evidence>
<comment type="subcellular location">
    <subcellularLocation>
        <location evidence="1">Membrane</location>
        <topology evidence="1">Multi-pass membrane protein</topology>
    </subcellularLocation>
</comment>
<evidence type="ECO:0000256" key="2">
    <source>
        <dbReference type="ARBA" id="ARBA00022692"/>
    </source>
</evidence>